<feature type="domain" description="Gamma-butyrobetaine hydroxylase-like N-terminal" evidence="3">
    <location>
        <begin position="27"/>
        <end position="107"/>
    </location>
</feature>
<dbReference type="InterPro" id="IPR038492">
    <property type="entry name" value="GBBH-like_N_sf"/>
</dbReference>
<dbReference type="GO" id="GO:0046872">
    <property type="term" value="F:metal ion binding"/>
    <property type="evidence" value="ECO:0007669"/>
    <property type="project" value="UniProtKB-KW"/>
</dbReference>
<dbReference type="Proteomes" id="UP000528964">
    <property type="component" value="Unassembled WGS sequence"/>
</dbReference>
<name>A0A7W6CZW1_9HYPH</name>
<keyword evidence="1" id="KW-0479">Metal-binding</keyword>
<evidence type="ECO:0000256" key="2">
    <source>
        <dbReference type="ARBA" id="ARBA00023004"/>
    </source>
</evidence>
<comment type="caution">
    <text evidence="4">The sequence shown here is derived from an EMBL/GenBank/DDBJ whole genome shotgun (WGS) entry which is preliminary data.</text>
</comment>
<keyword evidence="5" id="KW-1185">Reference proteome</keyword>
<dbReference type="PANTHER" id="PTHR35303">
    <property type="entry name" value="OS02G0197800 PROTEIN"/>
    <property type="match status" value="1"/>
</dbReference>
<accession>A0A7W6CZW1</accession>
<evidence type="ECO:0000256" key="1">
    <source>
        <dbReference type="ARBA" id="ARBA00022723"/>
    </source>
</evidence>
<dbReference type="PANTHER" id="PTHR35303:SF5">
    <property type="entry name" value="OS02G0197800 PROTEIN"/>
    <property type="match status" value="1"/>
</dbReference>
<evidence type="ECO:0000313" key="5">
    <source>
        <dbReference type="Proteomes" id="UP000528964"/>
    </source>
</evidence>
<organism evidence="4 5">
    <name type="scientific">Hansschlegelia beijingensis</name>
    <dbReference type="NCBI Taxonomy" id="1133344"/>
    <lineage>
        <taxon>Bacteria</taxon>
        <taxon>Pseudomonadati</taxon>
        <taxon>Pseudomonadota</taxon>
        <taxon>Alphaproteobacteria</taxon>
        <taxon>Hyphomicrobiales</taxon>
        <taxon>Methylopilaceae</taxon>
        <taxon>Hansschlegelia</taxon>
    </lineage>
</organism>
<dbReference type="Gene3D" id="3.30.2020.30">
    <property type="match status" value="1"/>
</dbReference>
<evidence type="ECO:0000313" key="4">
    <source>
        <dbReference type="EMBL" id="MBB3974168.1"/>
    </source>
</evidence>
<dbReference type="EMBL" id="JACIDR010000004">
    <property type="protein sequence ID" value="MBB3974168.1"/>
    <property type="molecule type" value="Genomic_DNA"/>
</dbReference>
<dbReference type="InterPro" id="IPR010376">
    <property type="entry name" value="GBBH-like_N"/>
</dbReference>
<gene>
    <name evidence="4" type="ORF">GGR24_002845</name>
</gene>
<dbReference type="RefSeq" id="WP_183396000.1">
    <property type="nucleotide sequence ID" value="NZ_JACIDR010000004.1"/>
</dbReference>
<sequence length="120" mass="12875">MQHPLQDIAAQQPPFDPADAPVEAVLARGGRALRMSWADGSSAAAPAETLRLRCRCAWCTRARVDGRFPDAFADAAITAVEPMGGYAVHLTFADGHDRGIFPWTYLRSLAREASPPAQAA</sequence>
<reference evidence="4 5" key="1">
    <citation type="submission" date="2020-08" db="EMBL/GenBank/DDBJ databases">
        <title>Genomic Encyclopedia of Type Strains, Phase IV (KMG-IV): sequencing the most valuable type-strain genomes for metagenomic binning, comparative biology and taxonomic classification.</title>
        <authorList>
            <person name="Goeker M."/>
        </authorList>
    </citation>
    <scope>NUCLEOTIDE SEQUENCE [LARGE SCALE GENOMIC DNA]</scope>
    <source>
        <strain evidence="4 5">DSM 25481</strain>
    </source>
</reference>
<proteinExistence type="predicted"/>
<dbReference type="AlphaFoldDB" id="A0A7W6CZW1"/>
<protein>
    <submittedName>
        <fullName evidence="4">DUF971 family protein</fullName>
    </submittedName>
</protein>
<keyword evidence="2" id="KW-0408">Iron</keyword>
<dbReference type="Pfam" id="PF06155">
    <property type="entry name" value="GBBH-like_N"/>
    <property type="match status" value="1"/>
</dbReference>
<evidence type="ECO:0000259" key="3">
    <source>
        <dbReference type="Pfam" id="PF06155"/>
    </source>
</evidence>